<dbReference type="Pfam" id="PF00386">
    <property type="entry name" value="C1q"/>
    <property type="match status" value="1"/>
</dbReference>
<dbReference type="KEGG" id="cvn:111107890"/>
<feature type="chain" id="PRO_5034974437" evidence="3">
    <location>
        <begin position="18"/>
        <end position="182"/>
    </location>
</feature>
<evidence type="ECO:0000256" key="3">
    <source>
        <dbReference type="SAM" id="SignalP"/>
    </source>
</evidence>
<dbReference type="AlphaFoldDB" id="A0A8B8B8E7"/>
<comment type="subcellular location">
    <subcellularLocation>
        <location evidence="1">Secreted</location>
    </subcellularLocation>
</comment>
<evidence type="ECO:0000256" key="1">
    <source>
        <dbReference type="ARBA" id="ARBA00004613"/>
    </source>
</evidence>
<evidence type="ECO:0000259" key="4">
    <source>
        <dbReference type="PROSITE" id="PS50871"/>
    </source>
</evidence>
<evidence type="ECO:0000256" key="2">
    <source>
        <dbReference type="ARBA" id="ARBA00022525"/>
    </source>
</evidence>
<feature type="signal peptide" evidence="3">
    <location>
        <begin position="1"/>
        <end position="17"/>
    </location>
</feature>
<dbReference type="SUPFAM" id="SSF49842">
    <property type="entry name" value="TNF-like"/>
    <property type="match status" value="1"/>
</dbReference>
<dbReference type="Gene3D" id="2.60.120.40">
    <property type="match status" value="1"/>
</dbReference>
<evidence type="ECO:0000313" key="5">
    <source>
        <dbReference type="Proteomes" id="UP000694844"/>
    </source>
</evidence>
<dbReference type="PRINTS" id="PR00007">
    <property type="entry name" value="COMPLEMNTC1Q"/>
</dbReference>
<dbReference type="GeneID" id="111107890"/>
<dbReference type="GO" id="GO:0005576">
    <property type="term" value="C:extracellular region"/>
    <property type="evidence" value="ECO:0007669"/>
    <property type="project" value="UniProtKB-SubCell"/>
</dbReference>
<keyword evidence="5" id="KW-1185">Reference proteome</keyword>
<dbReference type="InterPro" id="IPR008983">
    <property type="entry name" value="Tumour_necrosis_fac-like_dom"/>
</dbReference>
<sequence length="182" mass="20175">MESAFVLLLTFTAVVSGGGHETPQQVVTRYNNYKTICTGLGYQNVPCDAGKGDIAFQSILMKDLQNLKNQETVIFDKVLLNVGNAYNQKTGEFTAPVEGVYSFNWKTLTTSARYFVTEIVHNGKPIALNHCDGRGISTGYASTSNQAIIRMKKGDKAWIRTHHNQGMYARGGYWSNFSGYKV</sequence>
<protein>
    <submittedName>
        <fullName evidence="6">Cerebellin-1-like</fullName>
    </submittedName>
</protein>
<organism evidence="5 6">
    <name type="scientific">Crassostrea virginica</name>
    <name type="common">Eastern oyster</name>
    <dbReference type="NCBI Taxonomy" id="6565"/>
    <lineage>
        <taxon>Eukaryota</taxon>
        <taxon>Metazoa</taxon>
        <taxon>Spiralia</taxon>
        <taxon>Lophotrochozoa</taxon>
        <taxon>Mollusca</taxon>
        <taxon>Bivalvia</taxon>
        <taxon>Autobranchia</taxon>
        <taxon>Pteriomorphia</taxon>
        <taxon>Ostreida</taxon>
        <taxon>Ostreoidea</taxon>
        <taxon>Ostreidae</taxon>
        <taxon>Crassostrea</taxon>
    </lineage>
</organism>
<dbReference type="PANTHER" id="PTHR15427">
    <property type="entry name" value="EMILIN ELASTIN MICROFIBRIL INTERFACE-LOCATED PROTEIN ELASTIN MICROFIBRIL INTERFACER"/>
    <property type="match status" value="1"/>
</dbReference>
<dbReference type="PANTHER" id="PTHR15427:SF50">
    <property type="entry name" value="COMPLEMENT C1Q TUMOR NECROSIS FACTOR-RELATED PROTEIN 2-LIKE"/>
    <property type="match status" value="1"/>
</dbReference>
<feature type="domain" description="C1q" evidence="4">
    <location>
        <begin position="49"/>
        <end position="182"/>
    </location>
</feature>
<keyword evidence="2" id="KW-0964">Secreted</keyword>
<dbReference type="InterPro" id="IPR050392">
    <property type="entry name" value="Collagen/C1q_domain"/>
</dbReference>
<gene>
    <name evidence="6" type="primary">LOC111107890</name>
</gene>
<reference evidence="6" key="1">
    <citation type="submission" date="2025-08" db="UniProtKB">
        <authorList>
            <consortium name="RefSeq"/>
        </authorList>
    </citation>
    <scope>IDENTIFICATION</scope>
    <source>
        <tissue evidence="6">Whole sample</tissue>
    </source>
</reference>
<dbReference type="SMART" id="SM00110">
    <property type="entry name" value="C1Q"/>
    <property type="match status" value="1"/>
</dbReference>
<keyword evidence="3" id="KW-0732">Signal</keyword>
<dbReference type="InterPro" id="IPR001073">
    <property type="entry name" value="C1q_dom"/>
</dbReference>
<dbReference type="RefSeq" id="XP_022298999.1">
    <property type="nucleotide sequence ID" value="XM_022443291.1"/>
</dbReference>
<evidence type="ECO:0000313" key="6">
    <source>
        <dbReference type="RefSeq" id="XP_022298999.1"/>
    </source>
</evidence>
<accession>A0A8B8B8E7</accession>
<dbReference type="OrthoDB" id="6058226at2759"/>
<name>A0A8B8B8E7_CRAVI</name>
<dbReference type="PROSITE" id="PS50871">
    <property type="entry name" value="C1Q"/>
    <property type="match status" value="1"/>
</dbReference>
<dbReference type="Proteomes" id="UP000694844">
    <property type="component" value="Chromosome 8"/>
</dbReference>
<proteinExistence type="predicted"/>